<proteinExistence type="predicted"/>
<dbReference type="VEuPathDB" id="FungiDB:CH63R_09337"/>
<dbReference type="STRING" id="759273.H1VEB4"/>
<dbReference type="HOGENOM" id="CLU_2831074_0_0_1"/>
<sequence length="66" mass="7882">MAVSLSTLAKARCSGKVDTRAPPWPEMRREKTSRYNEYGYLRYHLSRTELECFSNWKNDFMRLFEG</sequence>
<dbReference type="EMBL" id="CACQ02003039">
    <property type="protein sequence ID" value="CCF38567.1"/>
    <property type="molecule type" value="Genomic_DNA"/>
</dbReference>
<dbReference type="AlphaFoldDB" id="H1VEB4"/>
<evidence type="ECO:0000313" key="2">
    <source>
        <dbReference type="EMBL" id="CCF38567.1"/>
    </source>
</evidence>
<name>H1VEB4_COLHI</name>
<organism evidence="2 3">
    <name type="scientific">Colletotrichum higginsianum (strain IMI 349063)</name>
    <name type="common">Crucifer anthracnose fungus</name>
    <dbReference type="NCBI Taxonomy" id="759273"/>
    <lineage>
        <taxon>Eukaryota</taxon>
        <taxon>Fungi</taxon>
        <taxon>Dikarya</taxon>
        <taxon>Ascomycota</taxon>
        <taxon>Pezizomycotina</taxon>
        <taxon>Sordariomycetes</taxon>
        <taxon>Hypocreomycetidae</taxon>
        <taxon>Glomerellales</taxon>
        <taxon>Glomerellaceae</taxon>
        <taxon>Colletotrichum</taxon>
        <taxon>Colletotrichum destructivum species complex</taxon>
    </lineage>
</organism>
<dbReference type="Proteomes" id="UP000007174">
    <property type="component" value="Unassembled WGS sequence"/>
</dbReference>
<protein>
    <submittedName>
        <fullName evidence="2">Uncharacterized protein</fullName>
    </submittedName>
</protein>
<accession>H1VEB4</accession>
<evidence type="ECO:0000256" key="1">
    <source>
        <dbReference type="SAM" id="MobiDB-lite"/>
    </source>
</evidence>
<feature type="region of interest" description="Disordered" evidence="1">
    <location>
        <begin position="1"/>
        <end position="25"/>
    </location>
</feature>
<evidence type="ECO:0000313" key="3">
    <source>
        <dbReference type="Proteomes" id="UP000007174"/>
    </source>
</evidence>
<gene>
    <name evidence="2" type="ORF">CH063_09622</name>
</gene>
<reference evidence="3" key="1">
    <citation type="journal article" date="2012" name="Nat. Genet.">
        <title>Lifestyle transitions in plant pathogenic Colletotrichum fungi deciphered by genome and transcriptome analyses.</title>
        <authorList>
            <person name="O'Connell R.J."/>
            <person name="Thon M.R."/>
            <person name="Hacquard S."/>
            <person name="Amyotte S.G."/>
            <person name="Kleemann J."/>
            <person name="Torres M.F."/>
            <person name="Damm U."/>
            <person name="Buiate E.A."/>
            <person name="Epstein L."/>
            <person name="Alkan N."/>
            <person name="Altmueller J."/>
            <person name="Alvarado-Balderrama L."/>
            <person name="Bauser C.A."/>
            <person name="Becker C."/>
            <person name="Birren B.W."/>
            <person name="Chen Z."/>
            <person name="Choi J."/>
            <person name="Crouch J.A."/>
            <person name="Duvick J.P."/>
            <person name="Farman M.A."/>
            <person name="Gan P."/>
            <person name="Heiman D."/>
            <person name="Henrissat B."/>
            <person name="Howard R.J."/>
            <person name="Kabbage M."/>
            <person name="Koch C."/>
            <person name="Kracher B."/>
            <person name="Kubo Y."/>
            <person name="Law A.D."/>
            <person name="Lebrun M.-H."/>
            <person name="Lee Y.-H."/>
            <person name="Miyara I."/>
            <person name="Moore N."/>
            <person name="Neumann U."/>
            <person name="Nordstroem K."/>
            <person name="Panaccione D.G."/>
            <person name="Panstruga R."/>
            <person name="Place M."/>
            <person name="Proctor R.H."/>
            <person name="Prusky D."/>
            <person name="Rech G."/>
            <person name="Reinhardt R."/>
            <person name="Rollins J.A."/>
            <person name="Rounsley S."/>
            <person name="Schardl C.L."/>
            <person name="Schwartz D.C."/>
            <person name="Shenoy N."/>
            <person name="Shirasu K."/>
            <person name="Sikhakolli U.R."/>
            <person name="Stueber K."/>
            <person name="Sukno S.A."/>
            <person name="Sweigard J.A."/>
            <person name="Takano Y."/>
            <person name="Takahara H."/>
            <person name="Trail F."/>
            <person name="van der Does H.C."/>
            <person name="Voll L.M."/>
            <person name="Will I."/>
            <person name="Young S."/>
            <person name="Zeng Q."/>
            <person name="Zhang J."/>
            <person name="Zhou S."/>
            <person name="Dickman M.B."/>
            <person name="Schulze-Lefert P."/>
            <person name="Ver Loren van Themaat E."/>
            <person name="Ma L.-J."/>
            <person name="Vaillancourt L.J."/>
        </authorList>
    </citation>
    <scope>NUCLEOTIDE SEQUENCE [LARGE SCALE GENOMIC DNA]</scope>
    <source>
        <strain evidence="3">IMI 349063</strain>
    </source>
</reference>